<evidence type="ECO:0000256" key="1">
    <source>
        <dbReference type="SAM" id="MobiDB-lite"/>
    </source>
</evidence>
<dbReference type="EMBL" id="OQ890312">
    <property type="protein sequence ID" value="WLJ25579.1"/>
    <property type="molecule type" value="Genomic_DNA"/>
</dbReference>
<organism evidence="2">
    <name type="scientific">Actinobacteria phage HS02</name>
    <dbReference type="NCBI Taxonomy" id="3056388"/>
    <lineage>
        <taxon>Viruses</taxon>
    </lineage>
</organism>
<sequence length="112" mass="12199">MTDLTTTHLQHLLDRTSPGPWETIEAYPDGTPRSDMSRQIRSADGEYLGIMYELDVRLAAAAPTLAQELIRLRGEIKGLIAAMEVKAATGESQSPAVIAGYLKENVLGETNE</sequence>
<protein>
    <submittedName>
        <fullName evidence="2">Uncharacterized protein</fullName>
    </submittedName>
</protein>
<name>A0AA49X3Z1_9VIRU</name>
<feature type="region of interest" description="Disordered" evidence="1">
    <location>
        <begin position="14"/>
        <end position="37"/>
    </location>
</feature>
<reference evidence="2" key="1">
    <citation type="submission" date="2023-04" db="EMBL/GenBank/DDBJ databases">
        <title>The human skin virome in hidradenitis suppurativa patients.</title>
        <authorList>
            <person name="Jansen D."/>
        </authorList>
    </citation>
    <scope>NUCLEOTIDE SEQUENCE</scope>
    <source>
        <strain evidence="2">VC1_JansenPhageB</strain>
    </source>
</reference>
<accession>A0AA49X3Z1</accession>
<evidence type="ECO:0000313" key="2">
    <source>
        <dbReference type="EMBL" id="WLJ25579.1"/>
    </source>
</evidence>
<proteinExistence type="predicted"/>